<dbReference type="RefSeq" id="WP_246914188.1">
    <property type="nucleotide sequence ID" value="NZ_JALJRB010000034.1"/>
</dbReference>
<dbReference type="InterPro" id="IPR016181">
    <property type="entry name" value="Acyl_CoA_acyltransferase"/>
</dbReference>
<dbReference type="InterPro" id="IPR026888">
    <property type="entry name" value="AcetylCoA_hyd_C"/>
</dbReference>
<dbReference type="PANTHER" id="PTHR21432:SF20">
    <property type="entry name" value="ACETYL-COA HYDROLASE"/>
    <property type="match status" value="1"/>
</dbReference>
<accession>A0AA41R798</accession>
<dbReference type="SUPFAM" id="SSF100950">
    <property type="entry name" value="NagB/RpiA/CoA transferase-like"/>
    <property type="match status" value="2"/>
</dbReference>
<dbReference type="SUPFAM" id="SSF55729">
    <property type="entry name" value="Acyl-CoA N-acyltransferases (Nat)"/>
    <property type="match status" value="1"/>
</dbReference>
<dbReference type="Pfam" id="PF02550">
    <property type="entry name" value="AcetylCoA_hydro"/>
    <property type="match status" value="1"/>
</dbReference>
<dbReference type="CDD" id="cd04301">
    <property type="entry name" value="NAT_SF"/>
    <property type="match status" value="1"/>
</dbReference>
<dbReference type="Gene3D" id="3.40.630.30">
    <property type="match status" value="1"/>
</dbReference>
<keyword evidence="5" id="KW-1185">Reference proteome</keyword>
<dbReference type="EMBL" id="JALJRB010000034">
    <property type="protein sequence ID" value="MCJ8502807.1"/>
    <property type="molecule type" value="Genomic_DNA"/>
</dbReference>
<dbReference type="InterPro" id="IPR038460">
    <property type="entry name" value="AcetylCoA_hyd_C_sf"/>
</dbReference>
<keyword evidence="4" id="KW-0012">Acyltransferase</keyword>
<comment type="similarity">
    <text evidence="1">Belongs to the acetyl-CoA hydrolase/transferase family.</text>
</comment>
<gene>
    <name evidence="4" type="ORF">MRX98_19685</name>
</gene>
<protein>
    <submittedName>
        <fullName evidence="4">GNAT family N-acetyltransferase</fullName>
        <ecNumber evidence="4">2.3.1.-</ecNumber>
    </submittedName>
</protein>
<dbReference type="InterPro" id="IPR000182">
    <property type="entry name" value="GNAT_dom"/>
</dbReference>
<reference evidence="4" key="1">
    <citation type="submission" date="2022-04" db="EMBL/GenBank/DDBJ databases">
        <title>Desulfatitalea alkaliphila sp. nov., a novel anaerobic sulfate-reducing bacterium isolated from terrestrial mud volcano, Taman Peninsula, Russia.</title>
        <authorList>
            <person name="Khomyakova M.A."/>
            <person name="Merkel A.Y."/>
            <person name="Slobodkin A.I."/>
        </authorList>
    </citation>
    <scope>NUCLEOTIDE SEQUENCE</scope>
    <source>
        <strain evidence="4">M08but</strain>
    </source>
</reference>
<evidence type="ECO:0000313" key="4">
    <source>
        <dbReference type="EMBL" id="MCJ8502807.1"/>
    </source>
</evidence>
<proteinExistence type="inferred from homology"/>
<evidence type="ECO:0000259" key="3">
    <source>
        <dbReference type="PROSITE" id="PS51186"/>
    </source>
</evidence>
<dbReference type="InterPro" id="IPR046433">
    <property type="entry name" value="ActCoA_hydro"/>
</dbReference>
<dbReference type="GO" id="GO:0006083">
    <property type="term" value="P:acetate metabolic process"/>
    <property type="evidence" value="ECO:0007669"/>
    <property type="project" value="InterPro"/>
</dbReference>
<comment type="caution">
    <text evidence="4">The sequence shown here is derived from an EMBL/GenBank/DDBJ whole genome shotgun (WGS) entry which is preliminary data.</text>
</comment>
<name>A0AA41R798_9BACT</name>
<dbReference type="PROSITE" id="PS51186">
    <property type="entry name" value="GNAT"/>
    <property type="match status" value="1"/>
</dbReference>
<dbReference type="EC" id="2.3.1.-" evidence="4"/>
<dbReference type="Gene3D" id="3.30.750.70">
    <property type="entry name" value="4-hydroxybutyrate coenzyme like domains"/>
    <property type="match status" value="1"/>
</dbReference>
<dbReference type="AlphaFoldDB" id="A0AA41R798"/>
<evidence type="ECO:0000256" key="1">
    <source>
        <dbReference type="ARBA" id="ARBA00009632"/>
    </source>
</evidence>
<dbReference type="GO" id="GO:0008775">
    <property type="term" value="F:acetate CoA-transferase activity"/>
    <property type="evidence" value="ECO:0007669"/>
    <property type="project" value="InterPro"/>
</dbReference>
<dbReference type="PANTHER" id="PTHR21432">
    <property type="entry name" value="ACETYL-COA HYDROLASE-RELATED"/>
    <property type="match status" value="1"/>
</dbReference>
<sequence>MGKKSTYWADNYIQKQRSAEDALKLVRSGQRVFIGSACGEPQALVRALAANARSYSDVEIVRMMSHESAPLTEIATETYEANLSIRQIYLGAARSESFARNLRFVTPMNISEVPGLFQSRRLPIHVALVQVSPPDDFGWMSLGISVDVTRAAAYAAETVIAQVNPRMPRVMGQSFIHVNDVDVIVVHEEELLTLTPAPPSAIATWIGRHIARLIEDGATLQVGLDAKSQATVQALSQKNDLGFHSQYLTNDIMHLYSMGVINNRRKGYNEGKMVASAALGGTELYEFLNDNPAIEFHPSDYVNDPFVISRHNHMVSLNVAQSIDLTGQVSAEAVAHTLFAGVSGIPDFVRGARRAPGGKSILMLRSTSVDGKQSRVIPVMSNEAVVVPRGDVHFVATEYGVVNLFGKSLQERAIALISIAHPDFRDELFESAKEAGIIGPERNLGEAAKAVYPVNLEDDLTINGETITIRPAKPVDERRIQEHYYSLAQEDIFRRFFHEKTSFERWEVENKSQIDYIKDLTLIAVVGEAGFDRVVGVAEYLLLVNSNLAEVAFTIDRDYQGKGLGKRFLKKMADVARENGIGGLVAYTAPHNQAMIRLFKTLPYKVSTAFDGEALTLSCRFDELKDDLK</sequence>
<feature type="domain" description="N-acetyltransferase" evidence="3">
    <location>
        <begin position="467"/>
        <end position="622"/>
    </location>
</feature>
<dbReference type="Gene3D" id="3.40.1080.10">
    <property type="entry name" value="Glutaconate Coenzyme A-transferase"/>
    <property type="match status" value="1"/>
</dbReference>
<dbReference type="InterPro" id="IPR037171">
    <property type="entry name" value="NagB/RpiA_transferase-like"/>
</dbReference>
<dbReference type="Pfam" id="PF13336">
    <property type="entry name" value="AcetylCoA_hyd_C"/>
    <property type="match status" value="1"/>
</dbReference>
<dbReference type="Gene3D" id="3.40.1080.20">
    <property type="entry name" value="Acetyl-CoA hydrolase/transferase C-terminal domain"/>
    <property type="match status" value="1"/>
</dbReference>
<organism evidence="4 5">
    <name type="scientific">Desulfatitalea alkaliphila</name>
    <dbReference type="NCBI Taxonomy" id="2929485"/>
    <lineage>
        <taxon>Bacteria</taxon>
        <taxon>Pseudomonadati</taxon>
        <taxon>Thermodesulfobacteriota</taxon>
        <taxon>Desulfobacteria</taxon>
        <taxon>Desulfobacterales</taxon>
        <taxon>Desulfosarcinaceae</taxon>
        <taxon>Desulfatitalea</taxon>
    </lineage>
</organism>
<dbReference type="Pfam" id="PF00583">
    <property type="entry name" value="Acetyltransf_1"/>
    <property type="match status" value="1"/>
</dbReference>
<keyword evidence="2 4" id="KW-0808">Transferase</keyword>
<dbReference type="InterPro" id="IPR003702">
    <property type="entry name" value="ActCoA_hydro_N"/>
</dbReference>
<evidence type="ECO:0000256" key="2">
    <source>
        <dbReference type="ARBA" id="ARBA00022679"/>
    </source>
</evidence>
<evidence type="ECO:0000313" key="5">
    <source>
        <dbReference type="Proteomes" id="UP001165427"/>
    </source>
</evidence>
<dbReference type="Proteomes" id="UP001165427">
    <property type="component" value="Unassembled WGS sequence"/>
</dbReference>
<dbReference type="GO" id="GO:0016747">
    <property type="term" value="F:acyltransferase activity, transferring groups other than amino-acyl groups"/>
    <property type="evidence" value="ECO:0007669"/>
    <property type="project" value="InterPro"/>
</dbReference>